<keyword evidence="4 6" id="KW-1133">Transmembrane helix</keyword>
<dbReference type="AlphaFoldDB" id="A0AA36GG15"/>
<dbReference type="InterPro" id="IPR019421">
    <property type="entry name" value="7TM_GPCR_serpentine_rcpt_Srd"/>
</dbReference>
<dbReference type="InterPro" id="IPR050920">
    <property type="entry name" value="Nematode_rcpt-like_delta"/>
</dbReference>
<keyword evidence="8" id="KW-1185">Reference proteome</keyword>
<reference evidence="7" key="1">
    <citation type="submission" date="2023-07" db="EMBL/GenBank/DDBJ databases">
        <authorList>
            <consortium name="CYATHOMIX"/>
        </authorList>
    </citation>
    <scope>NUCLEOTIDE SEQUENCE</scope>
    <source>
        <strain evidence="7">N/A</strain>
    </source>
</reference>
<evidence type="ECO:0000256" key="1">
    <source>
        <dbReference type="ARBA" id="ARBA00004141"/>
    </source>
</evidence>
<protein>
    <submittedName>
        <fullName evidence="7">Uncharacterized protein</fullName>
    </submittedName>
</protein>
<dbReference type="EMBL" id="CATQJL010000112">
    <property type="protein sequence ID" value="CAJ0593274.1"/>
    <property type="molecule type" value="Genomic_DNA"/>
</dbReference>
<evidence type="ECO:0000256" key="2">
    <source>
        <dbReference type="ARBA" id="ARBA00009166"/>
    </source>
</evidence>
<comment type="similarity">
    <text evidence="2">Belongs to the nematode receptor-like protein srd family.</text>
</comment>
<dbReference type="Pfam" id="PF10317">
    <property type="entry name" value="7TM_GPCR_Srd"/>
    <property type="match status" value="1"/>
</dbReference>
<gene>
    <name evidence="7" type="ORF">CYNAS_LOCUS5257</name>
</gene>
<organism evidence="7 8">
    <name type="scientific">Cylicocyclus nassatus</name>
    <name type="common">Nematode worm</name>
    <dbReference type="NCBI Taxonomy" id="53992"/>
    <lineage>
        <taxon>Eukaryota</taxon>
        <taxon>Metazoa</taxon>
        <taxon>Ecdysozoa</taxon>
        <taxon>Nematoda</taxon>
        <taxon>Chromadorea</taxon>
        <taxon>Rhabditida</taxon>
        <taxon>Rhabditina</taxon>
        <taxon>Rhabditomorpha</taxon>
        <taxon>Strongyloidea</taxon>
        <taxon>Strongylidae</taxon>
        <taxon>Cylicocyclus</taxon>
    </lineage>
</organism>
<dbReference type="GO" id="GO:0016020">
    <property type="term" value="C:membrane"/>
    <property type="evidence" value="ECO:0007669"/>
    <property type="project" value="UniProtKB-SubCell"/>
</dbReference>
<evidence type="ECO:0000313" key="8">
    <source>
        <dbReference type="Proteomes" id="UP001176961"/>
    </source>
</evidence>
<comment type="caution">
    <text evidence="7">The sequence shown here is derived from an EMBL/GenBank/DDBJ whole genome shotgun (WGS) entry which is preliminary data.</text>
</comment>
<keyword evidence="3 6" id="KW-0812">Transmembrane</keyword>
<evidence type="ECO:0000256" key="3">
    <source>
        <dbReference type="ARBA" id="ARBA00022692"/>
    </source>
</evidence>
<sequence length="132" mass="15125">MGYSPTSAYVSAYLDIFDWKFLFLLVQMTISGIPIYTGILLVRKKIITTIQSTKAMSEKSRRTHSRLFKAITYQACLPLCGLTTLIFHILGSFITLKYPLCQYGYSIMGLVPVLSPLLTIYFVEPYRNWGYE</sequence>
<keyword evidence="5 6" id="KW-0472">Membrane</keyword>
<evidence type="ECO:0000256" key="6">
    <source>
        <dbReference type="SAM" id="Phobius"/>
    </source>
</evidence>
<evidence type="ECO:0000313" key="7">
    <source>
        <dbReference type="EMBL" id="CAJ0593274.1"/>
    </source>
</evidence>
<evidence type="ECO:0000256" key="4">
    <source>
        <dbReference type="ARBA" id="ARBA00022989"/>
    </source>
</evidence>
<evidence type="ECO:0000256" key="5">
    <source>
        <dbReference type="ARBA" id="ARBA00023136"/>
    </source>
</evidence>
<feature type="transmembrane region" description="Helical" evidence="6">
    <location>
        <begin position="103"/>
        <end position="123"/>
    </location>
</feature>
<proteinExistence type="inferred from homology"/>
<dbReference type="PANTHER" id="PTHR22945:SF40">
    <property type="entry name" value="SERPENTINE RECEPTOR, CLASS D (DELTA)-RELATED"/>
    <property type="match status" value="1"/>
</dbReference>
<comment type="subcellular location">
    <subcellularLocation>
        <location evidence="1">Membrane</location>
        <topology evidence="1">Multi-pass membrane protein</topology>
    </subcellularLocation>
</comment>
<feature type="transmembrane region" description="Helical" evidence="6">
    <location>
        <begin position="70"/>
        <end position="91"/>
    </location>
</feature>
<name>A0AA36GG15_CYLNA</name>
<dbReference type="PANTHER" id="PTHR22945">
    <property type="entry name" value="SERPENTINE RECEPTOR, CLASS D DELTA"/>
    <property type="match status" value="1"/>
</dbReference>
<dbReference type="Proteomes" id="UP001176961">
    <property type="component" value="Unassembled WGS sequence"/>
</dbReference>
<accession>A0AA36GG15</accession>
<feature type="transmembrane region" description="Helical" evidence="6">
    <location>
        <begin position="21"/>
        <end position="42"/>
    </location>
</feature>